<keyword evidence="3" id="KW-1185">Reference proteome</keyword>
<gene>
    <name evidence="2" type="ORF">PSU4_03470</name>
</gene>
<feature type="domain" description="DUF427" evidence="1">
    <location>
        <begin position="162"/>
        <end position="253"/>
    </location>
</feature>
<reference evidence="2 3" key="1">
    <citation type="submission" date="2019-07" db="EMBL/GenBank/DDBJ databases">
        <title>Whole genome shotgun sequence of Pseudonocardia sulfidoxydans NBRC 16205.</title>
        <authorList>
            <person name="Hosoyama A."/>
            <person name="Uohara A."/>
            <person name="Ohji S."/>
            <person name="Ichikawa N."/>
        </authorList>
    </citation>
    <scope>NUCLEOTIDE SEQUENCE [LARGE SCALE GENOMIC DNA]</scope>
    <source>
        <strain evidence="2 3">NBRC 16205</strain>
    </source>
</reference>
<dbReference type="RefSeq" id="WP_147102030.1">
    <property type="nucleotide sequence ID" value="NZ_BJVJ01000002.1"/>
</dbReference>
<evidence type="ECO:0000313" key="2">
    <source>
        <dbReference type="EMBL" id="GEL21393.1"/>
    </source>
</evidence>
<dbReference type="Proteomes" id="UP000321685">
    <property type="component" value="Unassembled WGS sequence"/>
</dbReference>
<dbReference type="Pfam" id="PF04248">
    <property type="entry name" value="NTP_transf_9"/>
    <property type="match status" value="2"/>
</dbReference>
<dbReference type="Gene3D" id="2.170.150.40">
    <property type="entry name" value="Domain of unknown function (DUF427)"/>
    <property type="match status" value="2"/>
</dbReference>
<dbReference type="EMBL" id="BJVJ01000002">
    <property type="protein sequence ID" value="GEL21393.1"/>
    <property type="molecule type" value="Genomic_DNA"/>
</dbReference>
<evidence type="ECO:0000313" key="3">
    <source>
        <dbReference type="Proteomes" id="UP000321685"/>
    </source>
</evidence>
<dbReference type="AlphaFoldDB" id="A0A511DAJ3"/>
<evidence type="ECO:0000259" key="1">
    <source>
        <dbReference type="Pfam" id="PF04248"/>
    </source>
</evidence>
<proteinExistence type="predicted"/>
<dbReference type="OrthoDB" id="285364at2"/>
<feature type="domain" description="DUF427" evidence="1">
    <location>
        <begin position="38"/>
        <end position="129"/>
    </location>
</feature>
<dbReference type="InterPro" id="IPR007361">
    <property type="entry name" value="DUF427"/>
</dbReference>
<organism evidence="2 3">
    <name type="scientific">Pseudonocardia sulfidoxydans NBRC 16205</name>
    <dbReference type="NCBI Taxonomy" id="1223511"/>
    <lineage>
        <taxon>Bacteria</taxon>
        <taxon>Bacillati</taxon>
        <taxon>Actinomycetota</taxon>
        <taxon>Actinomycetes</taxon>
        <taxon>Pseudonocardiales</taxon>
        <taxon>Pseudonocardiaceae</taxon>
        <taxon>Pseudonocardia</taxon>
    </lineage>
</organism>
<protein>
    <recommendedName>
        <fullName evidence="1">DUF427 domain-containing protein</fullName>
    </recommendedName>
</protein>
<name>A0A511DAJ3_9PSEU</name>
<accession>A0A511DAJ3</accession>
<dbReference type="PANTHER" id="PTHR34310:SF8">
    <property type="entry name" value="CONSERVED PROTEIN"/>
    <property type="match status" value="1"/>
</dbReference>
<dbReference type="InterPro" id="IPR038694">
    <property type="entry name" value="DUF427_sf"/>
</dbReference>
<comment type="caution">
    <text evidence="2">The sequence shown here is derived from an EMBL/GenBank/DDBJ whole genome shotgun (WGS) entry which is preliminary data.</text>
</comment>
<sequence length="265" mass="29743">MGLTRTYGPLSPTAPDTVNYVIDGPPHKLLAHPFERRVRAEFAGRTILDTRDGLLLHETALLPVLYVPFADLDADVLVESEHTTFCPFKGDAAYHSLRVGDRVAENAVWSYPQPRPAAPWLAGRAALYWTACDAWFDEDEQVYAHLTDPYTRVDIRPTSRHVQVRHGDVVVAESRTATLLCETGLPWRWYLREQDVVVPLEPSPTRTRCPYKGEASYRGVRLPDGRLLENAAWTYPDPLPESARIAGLLSFDHEELTVVADGLTV</sequence>
<dbReference type="PANTHER" id="PTHR34310">
    <property type="entry name" value="DUF427 DOMAIN PROTEIN (AFU_ORTHOLOGUE AFUA_3G02220)"/>
    <property type="match status" value="1"/>
</dbReference>